<proteinExistence type="inferred from homology"/>
<keyword evidence="7" id="KW-1185">Reference proteome</keyword>
<evidence type="ECO:0000259" key="6">
    <source>
        <dbReference type="Pfam" id="PF17135"/>
    </source>
</evidence>
<accession>A0A6P6YME9</accession>
<evidence type="ECO:0000256" key="2">
    <source>
        <dbReference type="ARBA" id="ARBA00022980"/>
    </source>
</evidence>
<dbReference type="RefSeq" id="XP_027206382.1">
    <property type="nucleotide sequence ID" value="XM_027350581.1"/>
</dbReference>
<dbReference type="AlphaFoldDB" id="A0A6P6YME9"/>
<comment type="similarity">
    <text evidence="1">Belongs to the eukaryotic ribosomal protein eL18 family.</text>
</comment>
<dbReference type="Proteomes" id="UP000515146">
    <property type="component" value="Unplaced"/>
</dbReference>
<evidence type="ECO:0000256" key="3">
    <source>
        <dbReference type="ARBA" id="ARBA00023274"/>
    </source>
</evidence>
<dbReference type="Pfam" id="PF17135">
    <property type="entry name" value="Ribosomal_L18"/>
    <property type="match status" value="1"/>
</dbReference>
<dbReference type="InParanoid" id="A0A6P6YME9"/>
<dbReference type="GO" id="GO:0006412">
    <property type="term" value="P:translation"/>
    <property type="evidence" value="ECO:0007669"/>
    <property type="project" value="InterPro"/>
</dbReference>
<dbReference type="SUPFAM" id="SSF52080">
    <property type="entry name" value="Ribosomal proteins L15p and L18e"/>
    <property type="match status" value="1"/>
</dbReference>
<evidence type="ECO:0000313" key="8">
    <source>
        <dbReference type="RefSeq" id="XP_027206382.1"/>
    </source>
</evidence>
<dbReference type="Gene3D" id="3.100.10.10">
    <property type="match status" value="1"/>
</dbReference>
<evidence type="ECO:0000256" key="4">
    <source>
        <dbReference type="ARBA" id="ARBA00035218"/>
    </source>
</evidence>
<dbReference type="InterPro" id="IPR021131">
    <property type="entry name" value="Ribosomal_uL15/eL18"/>
</dbReference>
<dbReference type="GO" id="GO:0003723">
    <property type="term" value="F:RNA binding"/>
    <property type="evidence" value="ECO:0007669"/>
    <property type="project" value="TreeGrafter"/>
</dbReference>
<protein>
    <recommendedName>
        <fullName evidence="4">Large ribosomal subunit protein eL18</fullName>
    </recommendedName>
    <alternativeName>
        <fullName evidence="5">60S ribosomal protein L18</fullName>
    </alternativeName>
</protein>
<dbReference type="OrthoDB" id="6353017at2759"/>
<dbReference type="KEGG" id="dpte:113799884"/>
<keyword evidence="2" id="KW-0689">Ribosomal protein</keyword>
<dbReference type="PANTHER" id="PTHR10934">
    <property type="entry name" value="60S RIBOSOMAL PROTEIN L18"/>
    <property type="match status" value="1"/>
</dbReference>
<gene>
    <name evidence="8" type="primary">LOC113799884</name>
</gene>
<keyword evidence="3" id="KW-0687">Ribonucleoprotein</keyword>
<name>A0A6P6YME9_DERPT</name>
<reference evidence="8" key="1">
    <citation type="submission" date="2025-08" db="UniProtKB">
        <authorList>
            <consortium name="RefSeq"/>
        </authorList>
    </citation>
    <scope>IDENTIFICATION</scope>
    <source>
        <strain evidence="8">Airmid</strain>
    </source>
</reference>
<dbReference type="GO" id="GO:0003735">
    <property type="term" value="F:structural constituent of ribosome"/>
    <property type="evidence" value="ECO:0007669"/>
    <property type="project" value="InterPro"/>
</dbReference>
<organism evidence="7 8">
    <name type="scientific">Dermatophagoides pteronyssinus</name>
    <name type="common">European house dust mite</name>
    <dbReference type="NCBI Taxonomy" id="6956"/>
    <lineage>
        <taxon>Eukaryota</taxon>
        <taxon>Metazoa</taxon>
        <taxon>Ecdysozoa</taxon>
        <taxon>Arthropoda</taxon>
        <taxon>Chelicerata</taxon>
        <taxon>Arachnida</taxon>
        <taxon>Acari</taxon>
        <taxon>Acariformes</taxon>
        <taxon>Sarcoptiformes</taxon>
        <taxon>Astigmata</taxon>
        <taxon>Psoroptidia</taxon>
        <taxon>Analgoidea</taxon>
        <taxon>Pyroglyphidae</taxon>
        <taxon>Dermatophagoidinae</taxon>
        <taxon>Dermatophagoides</taxon>
    </lineage>
</organism>
<dbReference type="InterPro" id="IPR036227">
    <property type="entry name" value="Ribosomal_uL15/eL18_sf"/>
</dbReference>
<evidence type="ECO:0000256" key="5">
    <source>
        <dbReference type="ARBA" id="ARBA00035323"/>
    </source>
</evidence>
<sequence>MLKRGFTDHANIITKKQFVPSKPVEIDQNLEIKKNFFPQDSDEGNIEPIKNHEHISELDTKDVSIGLTTQNNSKNLDVPLKSPGLNKGLKKLFFAQKKSKPQLNVVNDRSTPLGVQKNTKVNKDINYPLDISNIQKSHCTNLIMATKPSEKQIEKITKTLLYATKARNVTTSQLYFLQKKFGKHHDIPKRQIRNQKVRGRTECVSPNPQLKGLSEIYNFLARRTNSRFNKVVAKRLILSKRNKAPVSLSKLAKFCPTENQNQIFCVVATVTDDVLLKDVPCLNVCALRFTNSAKRRIIEAGGKAMTFDELALITPEGKNCVLIRGNTKHREAEKHFGVAPGIPRSHTKPYACPKVYH</sequence>
<evidence type="ECO:0000256" key="1">
    <source>
        <dbReference type="ARBA" id="ARBA00006815"/>
    </source>
</evidence>
<evidence type="ECO:0000313" key="7">
    <source>
        <dbReference type="Proteomes" id="UP000515146"/>
    </source>
</evidence>
<dbReference type="PANTHER" id="PTHR10934:SF2">
    <property type="entry name" value="LARGE RIBOSOMAL SUBUNIT PROTEIN EL18"/>
    <property type="match status" value="1"/>
</dbReference>
<feature type="domain" description="Large ribosomal subunit protein uL15/eL18" evidence="6">
    <location>
        <begin position="193"/>
        <end position="352"/>
    </location>
</feature>
<dbReference type="GO" id="GO:0022625">
    <property type="term" value="C:cytosolic large ribosomal subunit"/>
    <property type="evidence" value="ECO:0007669"/>
    <property type="project" value="TreeGrafter"/>
</dbReference>
<dbReference type="InterPro" id="IPR000039">
    <property type="entry name" value="Ribosomal_eL18"/>
</dbReference>